<organism evidence="3 4">
    <name type="scientific">Nocardia goodfellowii</name>
    <dbReference type="NCBI Taxonomy" id="882446"/>
    <lineage>
        <taxon>Bacteria</taxon>
        <taxon>Bacillati</taxon>
        <taxon>Actinomycetota</taxon>
        <taxon>Actinomycetes</taxon>
        <taxon>Mycobacteriales</taxon>
        <taxon>Nocardiaceae</taxon>
        <taxon>Nocardia</taxon>
    </lineage>
</organism>
<feature type="transmembrane region" description="Helical" evidence="2">
    <location>
        <begin position="23"/>
        <end position="45"/>
    </location>
</feature>
<keyword evidence="2" id="KW-0812">Transmembrane</keyword>
<feature type="transmembrane region" description="Helical" evidence="2">
    <location>
        <begin position="104"/>
        <end position="120"/>
    </location>
</feature>
<evidence type="ECO:0000256" key="1">
    <source>
        <dbReference type="SAM" id="MobiDB-lite"/>
    </source>
</evidence>
<dbReference type="EMBL" id="JAGGMR010000001">
    <property type="protein sequence ID" value="MBP2193662.1"/>
    <property type="molecule type" value="Genomic_DNA"/>
</dbReference>
<comment type="caution">
    <text evidence="3">The sequence shown here is derived from an EMBL/GenBank/DDBJ whole genome shotgun (WGS) entry which is preliminary data.</text>
</comment>
<evidence type="ECO:0000256" key="2">
    <source>
        <dbReference type="SAM" id="Phobius"/>
    </source>
</evidence>
<name>A0ABS4QPM1_9NOCA</name>
<evidence type="ECO:0000313" key="3">
    <source>
        <dbReference type="EMBL" id="MBP2193662.1"/>
    </source>
</evidence>
<sequence length="246" mass="25454">MPAAGSGVVYGPVAFGVRREVRAALLIGAAVVTLGIVGGVGWSFLAPAEHLLVTQPGRGAPLTGESTHQFDALAIFVCLGFVAGVLSAVAAWRWRAVRGPLMQLGLLLGSLIGAYAMKWFGETVAEWRFPRPADPAVGQIIALAPGVGSSLALIVQPLVASLLLMFLAAFSSSEDLGTGFAGPFGTQGPELDFPAGGDWPPTRYDEPVAHGADGSVTYADGTVEYPDGSTSYRGGTDSVRESRPTR</sequence>
<protein>
    <recommendedName>
        <fullName evidence="5">DUF2567 domain-containing protein</fullName>
    </recommendedName>
</protein>
<feature type="region of interest" description="Disordered" evidence="1">
    <location>
        <begin position="196"/>
        <end position="246"/>
    </location>
</feature>
<keyword evidence="2" id="KW-1133">Transmembrane helix</keyword>
<feature type="transmembrane region" description="Helical" evidence="2">
    <location>
        <begin position="72"/>
        <end position="92"/>
    </location>
</feature>
<evidence type="ECO:0000313" key="4">
    <source>
        <dbReference type="Proteomes" id="UP001519325"/>
    </source>
</evidence>
<dbReference type="Pfam" id="PF10821">
    <property type="entry name" value="DUF2567"/>
    <property type="match status" value="1"/>
</dbReference>
<keyword evidence="2" id="KW-0472">Membrane</keyword>
<dbReference type="InterPro" id="IPR021213">
    <property type="entry name" value="DUF2567"/>
</dbReference>
<dbReference type="RefSeq" id="WP_307869829.1">
    <property type="nucleotide sequence ID" value="NZ_JAGGMR010000001.1"/>
</dbReference>
<keyword evidence="4" id="KW-1185">Reference proteome</keyword>
<proteinExistence type="predicted"/>
<accession>A0ABS4QPM1</accession>
<gene>
    <name evidence="3" type="ORF">BJ987_006563</name>
</gene>
<feature type="transmembrane region" description="Helical" evidence="2">
    <location>
        <begin position="140"/>
        <end position="170"/>
    </location>
</feature>
<dbReference type="Proteomes" id="UP001519325">
    <property type="component" value="Unassembled WGS sequence"/>
</dbReference>
<reference evidence="3 4" key="1">
    <citation type="submission" date="2021-03" db="EMBL/GenBank/DDBJ databases">
        <title>Sequencing the genomes of 1000 actinobacteria strains.</title>
        <authorList>
            <person name="Klenk H.-P."/>
        </authorList>
    </citation>
    <scope>NUCLEOTIDE SEQUENCE [LARGE SCALE GENOMIC DNA]</scope>
    <source>
        <strain evidence="3 4">DSM 45516</strain>
    </source>
</reference>
<evidence type="ECO:0008006" key="5">
    <source>
        <dbReference type="Google" id="ProtNLM"/>
    </source>
</evidence>